<reference evidence="7 8" key="1">
    <citation type="submission" date="2024-02" db="EMBL/GenBank/DDBJ databases">
        <title>First draft genome assembly of two strains of Seiridium cardinale.</title>
        <authorList>
            <person name="Emiliani G."/>
            <person name="Scali E."/>
        </authorList>
    </citation>
    <scope>NUCLEOTIDE SEQUENCE [LARGE SCALE GENOMIC DNA]</scope>
    <source>
        <strain evidence="7 8">BM-138-000479</strain>
    </source>
</reference>
<proteinExistence type="predicted"/>
<name>A0ABR2Y2D1_9PEZI</name>
<dbReference type="InterPro" id="IPR013083">
    <property type="entry name" value="Znf_RING/FYVE/PHD"/>
</dbReference>
<keyword evidence="8" id="KW-1185">Reference proteome</keyword>
<evidence type="ECO:0000313" key="8">
    <source>
        <dbReference type="Proteomes" id="UP001465668"/>
    </source>
</evidence>
<comment type="caution">
    <text evidence="7">The sequence shown here is derived from an EMBL/GenBank/DDBJ whole genome shotgun (WGS) entry which is preliminary data.</text>
</comment>
<dbReference type="PROSITE" id="PS50089">
    <property type="entry name" value="ZF_RING_2"/>
    <property type="match status" value="1"/>
</dbReference>
<feature type="region of interest" description="Disordered" evidence="5">
    <location>
        <begin position="246"/>
        <end position="294"/>
    </location>
</feature>
<dbReference type="InterPro" id="IPR001841">
    <property type="entry name" value="Znf_RING"/>
</dbReference>
<keyword evidence="2 4" id="KW-0863">Zinc-finger</keyword>
<dbReference type="SUPFAM" id="SSF57850">
    <property type="entry name" value="RING/U-box"/>
    <property type="match status" value="1"/>
</dbReference>
<evidence type="ECO:0000259" key="6">
    <source>
        <dbReference type="PROSITE" id="PS50089"/>
    </source>
</evidence>
<accession>A0ABR2Y2D1</accession>
<evidence type="ECO:0000256" key="2">
    <source>
        <dbReference type="ARBA" id="ARBA00022771"/>
    </source>
</evidence>
<dbReference type="SMART" id="SM00184">
    <property type="entry name" value="RING"/>
    <property type="match status" value="1"/>
</dbReference>
<dbReference type="InterPro" id="IPR018957">
    <property type="entry name" value="Znf_C3HC4_RING-type"/>
</dbReference>
<evidence type="ECO:0000256" key="4">
    <source>
        <dbReference type="PROSITE-ProRule" id="PRU00175"/>
    </source>
</evidence>
<dbReference type="Gene3D" id="3.30.40.10">
    <property type="entry name" value="Zinc/RING finger domain, C3HC4 (zinc finger)"/>
    <property type="match status" value="1"/>
</dbReference>
<sequence>MRIRKLVTLPVRLPLKFMQKLAPNLRRTRIDGSALTPAETPSEVVSEKARLRNDSPPPPEECPICQDPVGIANPEGTLESWTSLHCGHQFGHLCIQTWLQDSIDRDDPHNPNPTCPICRTVAKHPGCGHPVCIPPNYEMQWNAWQHYQSALESAFLNYRPPMRQRNRLQRREGHPSRPSLTPPRRMADTPGKCSVCAEASKKKEQEKRIMSLVETDQTCPEHGDADLPTISRKGALLHLRRRSVRRATGESSVSMEDEDDRGRSIVCSTPAPRIPTPAPVGNMMVGSRRVNPAY</sequence>
<evidence type="ECO:0000256" key="5">
    <source>
        <dbReference type="SAM" id="MobiDB-lite"/>
    </source>
</evidence>
<organism evidence="7 8">
    <name type="scientific">Seiridium cardinale</name>
    <dbReference type="NCBI Taxonomy" id="138064"/>
    <lineage>
        <taxon>Eukaryota</taxon>
        <taxon>Fungi</taxon>
        <taxon>Dikarya</taxon>
        <taxon>Ascomycota</taxon>
        <taxon>Pezizomycotina</taxon>
        <taxon>Sordariomycetes</taxon>
        <taxon>Xylariomycetidae</taxon>
        <taxon>Amphisphaeriales</taxon>
        <taxon>Sporocadaceae</taxon>
        <taxon>Seiridium</taxon>
    </lineage>
</organism>
<feature type="region of interest" description="Disordered" evidence="5">
    <location>
        <begin position="163"/>
        <end position="192"/>
    </location>
</feature>
<keyword evidence="1" id="KW-0479">Metal-binding</keyword>
<evidence type="ECO:0000256" key="1">
    <source>
        <dbReference type="ARBA" id="ARBA00022723"/>
    </source>
</evidence>
<protein>
    <recommendedName>
        <fullName evidence="6">RING-type domain-containing protein</fullName>
    </recommendedName>
</protein>
<dbReference type="Proteomes" id="UP001465668">
    <property type="component" value="Unassembled WGS sequence"/>
</dbReference>
<gene>
    <name evidence="7" type="ORF">SCAR479_02867</name>
</gene>
<keyword evidence="3" id="KW-0862">Zinc</keyword>
<dbReference type="EMBL" id="JARVKM010000007">
    <property type="protein sequence ID" value="KAK9780230.1"/>
    <property type="molecule type" value="Genomic_DNA"/>
</dbReference>
<dbReference type="Pfam" id="PF00097">
    <property type="entry name" value="zf-C3HC4"/>
    <property type="match status" value="1"/>
</dbReference>
<feature type="domain" description="RING-type" evidence="6">
    <location>
        <begin position="62"/>
        <end position="119"/>
    </location>
</feature>
<feature type="region of interest" description="Disordered" evidence="5">
    <location>
        <begin position="32"/>
        <end position="60"/>
    </location>
</feature>
<evidence type="ECO:0000313" key="7">
    <source>
        <dbReference type="EMBL" id="KAK9780230.1"/>
    </source>
</evidence>
<evidence type="ECO:0000256" key="3">
    <source>
        <dbReference type="ARBA" id="ARBA00022833"/>
    </source>
</evidence>